<evidence type="ECO:0000256" key="8">
    <source>
        <dbReference type="ARBA" id="ARBA00022801"/>
    </source>
</evidence>
<comment type="function">
    <text evidence="10">Hydrolyzes 3-hydroxyisobutyryl-CoA (HIBYL-CoA), a saline catabolite. Has high activity toward isobutyryl-CoA. Could be an isobutyryl-CoA dehydrogenase that functions in valine catabolism. Also hydrolyzes 3-hydroxypropanoyl-CoA.</text>
</comment>
<protein>
    <recommendedName>
        <fullName evidence="6">3-hydroxyisobutyryl-CoA hydrolase, mitochondrial</fullName>
        <ecNumber evidence="5">3.1.2.4</ecNumber>
    </recommendedName>
    <alternativeName>
        <fullName evidence="11">3-hydroxyisobutyryl-coenzyme A hydrolase</fullName>
    </alternativeName>
</protein>
<dbReference type="EnsemblMetazoa" id="AATE003473-RA">
    <property type="protein sequence ID" value="AATE003473-PA.1"/>
    <property type="gene ID" value="AATE003473"/>
</dbReference>
<feature type="domain" description="Enoyl-CoA hydratase/isomerase" evidence="13">
    <location>
        <begin position="453"/>
        <end position="774"/>
    </location>
</feature>
<feature type="compositionally biased region" description="Acidic residues" evidence="12">
    <location>
        <begin position="784"/>
        <end position="794"/>
    </location>
</feature>
<dbReference type="FunFam" id="3.90.226.10:FF:000026">
    <property type="entry name" value="3-hydroxyisobutyryl-CoA hydrolase, mitochondrial"/>
    <property type="match status" value="1"/>
</dbReference>
<dbReference type="PANTHER" id="PTHR43176:SF3">
    <property type="entry name" value="3-HYDROXYISOBUTYRYL-COA HYDROLASE, MITOCHONDRIAL"/>
    <property type="match status" value="1"/>
</dbReference>
<evidence type="ECO:0000256" key="10">
    <source>
        <dbReference type="ARBA" id="ARBA00024871"/>
    </source>
</evidence>
<dbReference type="GO" id="GO:0006574">
    <property type="term" value="P:L-valine catabolic process"/>
    <property type="evidence" value="ECO:0007669"/>
    <property type="project" value="TreeGrafter"/>
</dbReference>
<dbReference type="VEuPathDB" id="VectorBase:AATE003473"/>
<evidence type="ECO:0000256" key="2">
    <source>
        <dbReference type="ARBA" id="ARBA00004173"/>
    </source>
</evidence>
<sequence length="794" mass="87329">LLSDSSADPMFSKASAMDSARRTEGDGMEHEDFAVPISVKRTSTASTTSSSVASTDLKLPVNFSIERLLPHSGSNPVYRPTELVTGGNTSLAAVVPRGKVFNLVPRLVSHGTRGKLSTMHNKEPKFVPFEPYKGAVTPIIPGRNSIPGGGSRVKLSNRNNLDLSVLVSQMSTITDMELRCKALPSTADEEKLRYEKELEELRKERDYFQGQLKFQAQVNAELKNLLVAAVGEDLQTKVNVLTEDKLHLARKLLNSAENLSSHTEQIEFLAGQSEVWRSKFLASSLMVEELARWKASLLQRNGLLLTSNKGQLEVISKTREMTIDVLKQLRFLANAKEPLRLQSSTVLDLASECVNISQQLALQHSALGMPDNLDGLAELEGMTEAEKLAVQALQHSNQSLVPTDDAFRAILRTIGVRTFGLTRVVPQVCRTMSASASVDSSSLVLTEEVGSKGVITLNRPKALNAINLEMVQLIYDAMKRWESSKHLVIIKSVGEKAFCAGGDVRAITETGGAELAKKFFTSEYRVNALIGSYRPTYVAFIDGITMGGGVGLSVHGKHRIATERTMFAMPETAIGLFPDVGGGFFLPRLEGKLGLYLGLTGFRLKGRDVHKAGVATHYVESKNLPALEQQLLASTSNDEVESVLERFSEKKDAGVEFVLQKHLKQINECFSAPTVEGILKKLEQDGSEWANQTLKVLHKMSPTSMVVTQKQLELGAKMDLKTCLRMEYRLAVHHAIDSDFKEGVRAMLVDRDQNPRWNPTTLAEVDPARVEKFFGPLPDGDELKFEDDDPKASL</sequence>
<organism evidence="14">
    <name type="scientific">Anopheles atroparvus</name>
    <name type="common">European mosquito</name>
    <dbReference type="NCBI Taxonomy" id="41427"/>
    <lineage>
        <taxon>Eukaryota</taxon>
        <taxon>Metazoa</taxon>
        <taxon>Ecdysozoa</taxon>
        <taxon>Arthropoda</taxon>
        <taxon>Hexapoda</taxon>
        <taxon>Insecta</taxon>
        <taxon>Pterygota</taxon>
        <taxon>Neoptera</taxon>
        <taxon>Endopterygota</taxon>
        <taxon>Diptera</taxon>
        <taxon>Nematocera</taxon>
        <taxon>Culicoidea</taxon>
        <taxon>Culicidae</taxon>
        <taxon>Anophelinae</taxon>
        <taxon>Anopheles</taxon>
    </lineage>
</organism>
<comment type="catalytic activity">
    <reaction evidence="1">
        <text>3-hydroxy-2-methylpropanoyl-CoA + H2O = 3-hydroxy-2-methylpropanoate + CoA + H(+)</text>
        <dbReference type="Rhea" id="RHEA:20888"/>
        <dbReference type="ChEBI" id="CHEBI:11805"/>
        <dbReference type="ChEBI" id="CHEBI:15377"/>
        <dbReference type="ChEBI" id="CHEBI:15378"/>
        <dbReference type="ChEBI" id="CHEBI:57287"/>
        <dbReference type="ChEBI" id="CHEBI:57340"/>
        <dbReference type="EC" id="3.1.2.4"/>
    </reaction>
</comment>
<evidence type="ECO:0000256" key="3">
    <source>
        <dbReference type="ARBA" id="ARBA00005109"/>
    </source>
</evidence>
<evidence type="ECO:0000256" key="7">
    <source>
        <dbReference type="ARBA" id="ARBA00022456"/>
    </source>
</evidence>
<feature type="region of interest" description="Disordered" evidence="12">
    <location>
        <begin position="1"/>
        <end position="32"/>
    </location>
</feature>
<dbReference type="InterPro" id="IPR032259">
    <property type="entry name" value="HIBYL-CoA-H"/>
</dbReference>
<comment type="similarity">
    <text evidence="4">Belongs to the enoyl-CoA hydratase/isomerase family.</text>
</comment>
<comment type="pathway">
    <text evidence="3">Amino-acid degradation; L-valine degradation.</text>
</comment>
<evidence type="ECO:0000259" key="13">
    <source>
        <dbReference type="Pfam" id="PF16113"/>
    </source>
</evidence>
<dbReference type="PANTHER" id="PTHR43176">
    <property type="entry name" value="3-HYDROXYISOBUTYRYL-COA HYDROLASE-RELATED"/>
    <property type="match status" value="1"/>
</dbReference>
<proteinExistence type="inferred from homology"/>
<dbReference type="Gene3D" id="3.90.226.10">
    <property type="entry name" value="2-enoyl-CoA Hydratase, Chain A, domain 1"/>
    <property type="match status" value="1"/>
</dbReference>
<evidence type="ECO:0000256" key="6">
    <source>
        <dbReference type="ARBA" id="ARBA00016714"/>
    </source>
</evidence>
<keyword evidence="9" id="KW-0496">Mitochondrion</keyword>
<name>A0A182IQC9_ANOAO</name>
<comment type="subcellular location">
    <subcellularLocation>
        <location evidence="2">Mitochondrion</location>
    </subcellularLocation>
</comment>
<keyword evidence="8" id="KW-0378">Hydrolase</keyword>
<keyword evidence="7" id="KW-0101">Branched-chain amino acid catabolism</keyword>
<evidence type="ECO:0000256" key="1">
    <source>
        <dbReference type="ARBA" id="ARBA00001709"/>
    </source>
</evidence>
<evidence type="ECO:0000256" key="12">
    <source>
        <dbReference type="SAM" id="MobiDB-lite"/>
    </source>
</evidence>
<feature type="region of interest" description="Disordered" evidence="12">
    <location>
        <begin position="774"/>
        <end position="794"/>
    </location>
</feature>
<dbReference type="NCBIfam" id="NF004127">
    <property type="entry name" value="PRK05617.1"/>
    <property type="match status" value="1"/>
</dbReference>
<feature type="compositionally biased region" description="Basic and acidic residues" evidence="12">
    <location>
        <begin position="19"/>
        <end position="32"/>
    </location>
</feature>
<reference evidence="14" key="1">
    <citation type="submission" date="2022-08" db="UniProtKB">
        <authorList>
            <consortium name="EnsemblMetazoa"/>
        </authorList>
    </citation>
    <scope>IDENTIFICATION</scope>
    <source>
        <strain evidence="14">EBRO</strain>
    </source>
</reference>
<evidence type="ECO:0000256" key="4">
    <source>
        <dbReference type="ARBA" id="ARBA00005254"/>
    </source>
</evidence>
<evidence type="ECO:0000256" key="11">
    <source>
        <dbReference type="ARBA" id="ARBA00031181"/>
    </source>
</evidence>
<dbReference type="GO" id="GO:0003860">
    <property type="term" value="F:3-hydroxyisobutyryl-CoA hydrolase activity"/>
    <property type="evidence" value="ECO:0007669"/>
    <property type="project" value="UniProtKB-EC"/>
</dbReference>
<dbReference type="EC" id="3.1.2.4" evidence="5"/>
<dbReference type="CDD" id="cd06558">
    <property type="entry name" value="crotonase-like"/>
    <property type="match status" value="1"/>
</dbReference>
<evidence type="ECO:0000256" key="9">
    <source>
        <dbReference type="ARBA" id="ARBA00023128"/>
    </source>
</evidence>
<evidence type="ECO:0000256" key="5">
    <source>
        <dbReference type="ARBA" id="ARBA00011915"/>
    </source>
</evidence>
<dbReference type="AlphaFoldDB" id="A0A182IQC9"/>
<dbReference type="InterPro" id="IPR045004">
    <property type="entry name" value="ECH_dom"/>
</dbReference>
<dbReference type="STRING" id="41427.A0A182IQC9"/>
<dbReference type="InterPro" id="IPR029045">
    <property type="entry name" value="ClpP/crotonase-like_dom_sf"/>
</dbReference>
<accession>A0A182IQC9</accession>
<evidence type="ECO:0000313" key="14">
    <source>
        <dbReference type="EnsemblMetazoa" id="AATE003473-PA.1"/>
    </source>
</evidence>
<dbReference type="Pfam" id="PF16113">
    <property type="entry name" value="ECH_2"/>
    <property type="match status" value="1"/>
</dbReference>
<dbReference type="SUPFAM" id="SSF52096">
    <property type="entry name" value="ClpP/crotonase"/>
    <property type="match status" value="1"/>
</dbReference>
<dbReference type="GO" id="GO:0005739">
    <property type="term" value="C:mitochondrion"/>
    <property type="evidence" value="ECO:0007669"/>
    <property type="project" value="UniProtKB-SubCell"/>
</dbReference>